<dbReference type="Pfam" id="PF13400">
    <property type="entry name" value="Tad"/>
    <property type="match status" value="1"/>
</dbReference>
<accession>A0A328AHN7</accession>
<gene>
    <name evidence="2" type="ORF">DJ018_14655</name>
</gene>
<reference evidence="3" key="1">
    <citation type="submission" date="2018-05" db="EMBL/GenBank/DDBJ databases">
        <authorList>
            <person name="Li X."/>
        </authorList>
    </citation>
    <scope>NUCLEOTIDE SEQUENCE [LARGE SCALE GENOMIC DNA]</scope>
    <source>
        <strain evidence="3">YIM 73061</strain>
    </source>
</reference>
<feature type="domain" description="Putative Flp pilus-assembly TadG-like N-terminal" evidence="1">
    <location>
        <begin position="17"/>
        <end position="63"/>
    </location>
</feature>
<comment type="caution">
    <text evidence="2">The sequence shown here is derived from an EMBL/GenBank/DDBJ whole genome shotgun (WGS) entry which is preliminary data.</text>
</comment>
<dbReference type="AlphaFoldDB" id="A0A328AHN7"/>
<dbReference type="InterPro" id="IPR036465">
    <property type="entry name" value="vWFA_dom_sf"/>
</dbReference>
<evidence type="ECO:0000313" key="3">
    <source>
        <dbReference type="Proteomes" id="UP000249725"/>
    </source>
</evidence>
<keyword evidence="3" id="KW-1185">Reference proteome</keyword>
<dbReference type="SUPFAM" id="SSF53300">
    <property type="entry name" value="vWA-like"/>
    <property type="match status" value="1"/>
</dbReference>
<name>A0A328AHN7_9CAUL</name>
<dbReference type="OrthoDB" id="7522752at2"/>
<evidence type="ECO:0000313" key="2">
    <source>
        <dbReference type="EMBL" id="RAK52368.1"/>
    </source>
</evidence>
<evidence type="ECO:0000259" key="1">
    <source>
        <dbReference type="Pfam" id="PF13400"/>
    </source>
</evidence>
<protein>
    <recommendedName>
        <fullName evidence="1">Putative Flp pilus-assembly TadG-like N-terminal domain-containing protein</fullName>
    </recommendedName>
</protein>
<dbReference type="EMBL" id="QFYR01000003">
    <property type="protein sequence ID" value="RAK52368.1"/>
    <property type="molecule type" value="Genomic_DNA"/>
</dbReference>
<organism evidence="2 3">
    <name type="scientific">Phenylobacterium deserti</name>
    <dbReference type="NCBI Taxonomy" id="1914756"/>
    <lineage>
        <taxon>Bacteria</taxon>
        <taxon>Pseudomonadati</taxon>
        <taxon>Pseudomonadota</taxon>
        <taxon>Alphaproteobacteria</taxon>
        <taxon>Caulobacterales</taxon>
        <taxon>Caulobacteraceae</taxon>
        <taxon>Phenylobacterium</taxon>
    </lineage>
</organism>
<dbReference type="InterPro" id="IPR028087">
    <property type="entry name" value="Tad_N"/>
</dbReference>
<dbReference type="RefSeq" id="WP_111515692.1">
    <property type="nucleotide sequence ID" value="NZ_QFYR01000003.1"/>
</dbReference>
<proteinExistence type="predicted"/>
<sequence>MRILKARLRTLAFDQKGAMAVTLALSMLPMSLAAIGSIDLIRGLGTRNHLQDALDAAALAAARSTATDSIEIQRIGRAALALNMGADAAVNSTFTLTKEGVVIANASTVSPTWLYASIAGSDLTVDAHSEVTRASSNVELAIVVDVTGSMAGSKIVDLKAAATNLVDLVVKDQQEPFFSKASLVPYSAAVNVGSYAELVRNKVAPGTDTNPGSQYFTFTNARGATKTFPSSTCVTERTSPTSRRYTDVAPARVNGRIRNPAGWHYAGSENGCLTSQIVPLTSNKTSLKAQIGALRAEGSTAGHIGLAWGWYTISPNWKAIWPGESDPHAYGERKLVKALVLMTDGEFNTAYRDGVIAANSGSGSGSAENHIGGDPTNGDPFAQATKLCNAIKTQGVVIYTVGFALKDPAATTLMNTCATDADHVYLPNSGVALKDAFRSIGQDINKLRISK</sequence>
<dbReference type="Gene3D" id="3.40.50.410">
    <property type="entry name" value="von Willebrand factor, type A domain"/>
    <property type="match status" value="1"/>
</dbReference>
<dbReference type="Proteomes" id="UP000249725">
    <property type="component" value="Unassembled WGS sequence"/>
</dbReference>